<feature type="compositionally biased region" description="Polar residues" evidence="1">
    <location>
        <begin position="183"/>
        <end position="203"/>
    </location>
</feature>
<keyword evidence="2" id="KW-0472">Membrane</keyword>
<organism evidence="3 4">
    <name type="scientific">Absidia repens</name>
    <dbReference type="NCBI Taxonomy" id="90262"/>
    <lineage>
        <taxon>Eukaryota</taxon>
        <taxon>Fungi</taxon>
        <taxon>Fungi incertae sedis</taxon>
        <taxon>Mucoromycota</taxon>
        <taxon>Mucoromycotina</taxon>
        <taxon>Mucoromycetes</taxon>
        <taxon>Mucorales</taxon>
        <taxon>Cunninghamellaceae</taxon>
        <taxon>Absidia</taxon>
    </lineage>
</organism>
<name>A0A1X2IKA3_9FUNG</name>
<evidence type="ECO:0000313" key="4">
    <source>
        <dbReference type="Proteomes" id="UP000193560"/>
    </source>
</evidence>
<gene>
    <name evidence="3" type="ORF">BCR42DRAFT_412946</name>
</gene>
<keyword evidence="2" id="KW-0812">Transmembrane</keyword>
<reference evidence="3 4" key="1">
    <citation type="submission" date="2016-07" db="EMBL/GenBank/DDBJ databases">
        <title>Pervasive Adenine N6-methylation of Active Genes in Fungi.</title>
        <authorList>
            <consortium name="DOE Joint Genome Institute"/>
            <person name="Mondo S.J."/>
            <person name="Dannebaum R.O."/>
            <person name="Kuo R.C."/>
            <person name="Labutti K."/>
            <person name="Haridas S."/>
            <person name="Kuo A."/>
            <person name="Salamov A."/>
            <person name="Ahrendt S.R."/>
            <person name="Lipzen A."/>
            <person name="Sullivan W."/>
            <person name="Andreopoulos W.B."/>
            <person name="Clum A."/>
            <person name="Lindquist E."/>
            <person name="Daum C."/>
            <person name="Ramamoorthy G.K."/>
            <person name="Gryganskyi A."/>
            <person name="Culley D."/>
            <person name="Magnuson J.K."/>
            <person name="James T.Y."/>
            <person name="O'Malley M.A."/>
            <person name="Stajich J.E."/>
            <person name="Spatafora J.W."/>
            <person name="Visel A."/>
            <person name="Grigoriev I.V."/>
        </authorList>
    </citation>
    <scope>NUCLEOTIDE SEQUENCE [LARGE SCALE GENOMIC DNA]</scope>
    <source>
        <strain evidence="3 4">NRRL 1336</strain>
    </source>
</reference>
<sequence length="307" mass="35347">MKCYQSQLATETILALTSDTETSKPVVLQLPLEINLEWTSFEFPPRTILQRLWIGVEVMYKGCFLTRTTTSKDRCMQMEKTVLAPLYDSKITNLTDNNVIETIETTAQHASRRRIAKRLHSLMGDDDNKTPLIDSTNEIQPSKKKTRYAHADSISYKVGMDSTTKHQKRLYNSIEPPRHDRNIISSKSDSDENSTNSCSVKKTNSNKRKHRYTYDGSEDLVQQTNHCENDITDRTTTKRKRASVKSQTNHISLSFTTIETENKHDQMAQQHTIPFDIPVLFSIVIFIFIFILFTSYFSSPPHIHSSF</sequence>
<feature type="region of interest" description="Disordered" evidence="1">
    <location>
        <begin position="126"/>
        <end position="148"/>
    </location>
</feature>
<feature type="transmembrane region" description="Helical" evidence="2">
    <location>
        <begin position="277"/>
        <end position="297"/>
    </location>
</feature>
<evidence type="ECO:0000313" key="3">
    <source>
        <dbReference type="EMBL" id="ORZ18001.1"/>
    </source>
</evidence>
<evidence type="ECO:0000256" key="2">
    <source>
        <dbReference type="SAM" id="Phobius"/>
    </source>
</evidence>
<evidence type="ECO:0000256" key="1">
    <source>
        <dbReference type="SAM" id="MobiDB-lite"/>
    </source>
</evidence>
<dbReference type="AlphaFoldDB" id="A0A1X2IKA3"/>
<dbReference type="OrthoDB" id="10673687at2759"/>
<protein>
    <submittedName>
        <fullName evidence="3">Uncharacterized protein</fullName>
    </submittedName>
</protein>
<accession>A0A1X2IKA3</accession>
<dbReference type="Proteomes" id="UP000193560">
    <property type="component" value="Unassembled WGS sequence"/>
</dbReference>
<proteinExistence type="predicted"/>
<comment type="caution">
    <text evidence="3">The sequence shown here is derived from an EMBL/GenBank/DDBJ whole genome shotgun (WGS) entry which is preliminary data.</text>
</comment>
<keyword evidence="2" id="KW-1133">Transmembrane helix</keyword>
<keyword evidence="4" id="KW-1185">Reference proteome</keyword>
<feature type="region of interest" description="Disordered" evidence="1">
    <location>
        <begin position="170"/>
        <end position="210"/>
    </location>
</feature>
<dbReference type="EMBL" id="MCGE01000009">
    <property type="protein sequence ID" value="ORZ18001.1"/>
    <property type="molecule type" value="Genomic_DNA"/>
</dbReference>